<dbReference type="Pfam" id="PF22486">
    <property type="entry name" value="MATH_2"/>
    <property type="match status" value="1"/>
</dbReference>
<dbReference type="SUPFAM" id="SSF49599">
    <property type="entry name" value="TRAF domain-like"/>
    <property type="match status" value="1"/>
</dbReference>
<feature type="region of interest" description="Disordered" evidence="3">
    <location>
        <begin position="1"/>
        <end position="32"/>
    </location>
</feature>
<feature type="domain" description="MATH" evidence="5">
    <location>
        <begin position="105"/>
        <end position="235"/>
    </location>
</feature>
<dbReference type="InterPro" id="IPR056423">
    <property type="entry name" value="BACK_BPM_SPOP"/>
</dbReference>
<evidence type="ECO:0000259" key="5">
    <source>
        <dbReference type="PROSITE" id="PS50144"/>
    </source>
</evidence>
<feature type="compositionally biased region" description="Basic and acidic residues" evidence="3">
    <location>
        <begin position="18"/>
        <end position="31"/>
    </location>
</feature>
<dbReference type="InterPro" id="IPR000210">
    <property type="entry name" value="BTB/POZ_dom"/>
</dbReference>
<evidence type="ECO:0000256" key="2">
    <source>
        <dbReference type="ARBA" id="ARBA00010846"/>
    </source>
</evidence>
<accession>Q6YYI9</accession>
<evidence type="ECO:0000313" key="7">
    <source>
        <dbReference type="Proteomes" id="UP000000763"/>
    </source>
</evidence>
<gene>
    <name evidence="6" type="primary">OJ9003_D08.12</name>
</gene>
<dbReference type="SMART" id="SM00225">
    <property type="entry name" value="BTB"/>
    <property type="match status" value="1"/>
</dbReference>
<dbReference type="SUPFAM" id="SSF54695">
    <property type="entry name" value="POZ domain"/>
    <property type="match status" value="1"/>
</dbReference>
<dbReference type="EMBL" id="AP005607">
    <property type="protein sequence ID" value="BAD16239.1"/>
    <property type="molecule type" value="Genomic_DNA"/>
</dbReference>
<dbReference type="InterPro" id="IPR008974">
    <property type="entry name" value="TRAF-like"/>
</dbReference>
<dbReference type="Pfam" id="PF24570">
    <property type="entry name" value="BACK_BPM_SPOP"/>
    <property type="match status" value="1"/>
</dbReference>
<protein>
    <submittedName>
        <fullName evidence="6">Speckle-type POZ protein</fullName>
    </submittedName>
</protein>
<dbReference type="PROSITE" id="PS50144">
    <property type="entry name" value="MATH"/>
    <property type="match status" value="1"/>
</dbReference>
<dbReference type="Gene3D" id="3.30.710.10">
    <property type="entry name" value="Potassium Channel Kv1.1, Chain A"/>
    <property type="match status" value="1"/>
</dbReference>
<comment type="pathway">
    <text evidence="1">Protein modification; protein ubiquitination.</text>
</comment>
<evidence type="ECO:0000256" key="3">
    <source>
        <dbReference type="SAM" id="MobiDB-lite"/>
    </source>
</evidence>
<evidence type="ECO:0000256" key="1">
    <source>
        <dbReference type="ARBA" id="ARBA00004906"/>
    </source>
</evidence>
<dbReference type="SMART" id="SM00061">
    <property type="entry name" value="MATH"/>
    <property type="match status" value="1"/>
</dbReference>
<dbReference type="CDD" id="cd00121">
    <property type="entry name" value="MATH"/>
    <property type="match status" value="1"/>
</dbReference>
<dbReference type="Gene3D" id="1.25.40.420">
    <property type="match status" value="1"/>
</dbReference>
<feature type="compositionally biased region" description="Basic and acidic residues" evidence="3">
    <location>
        <begin position="1"/>
        <end position="10"/>
    </location>
</feature>
<dbReference type="Proteomes" id="UP000000763">
    <property type="component" value="Chromosome 2"/>
</dbReference>
<name>Q6YYI9_ORYSJ</name>
<comment type="similarity">
    <text evidence="2">Belongs to the Tdpoz family.</text>
</comment>
<dbReference type="PROSITE" id="PS50097">
    <property type="entry name" value="BTB"/>
    <property type="match status" value="1"/>
</dbReference>
<feature type="domain" description="BTB" evidence="4">
    <location>
        <begin position="275"/>
        <end position="342"/>
    </location>
</feature>
<reference evidence="7" key="2">
    <citation type="journal article" date="2008" name="Nucleic Acids Res.">
        <title>The rice annotation project database (RAP-DB): 2008 update.</title>
        <authorList>
            <consortium name="The rice annotation project (RAP)"/>
        </authorList>
    </citation>
    <scope>GENOME REANNOTATION</scope>
    <source>
        <strain evidence="7">cv. Nipponbare</strain>
    </source>
</reference>
<sequence>MTYKPVRDELSMPGVHPSHGDRVSGHEKDDLQSSGVWRSSSLLNMLSIAQTLKIARDRSSLTHHASTIKHCKTFRMLHPSPESHPTFRMTDNCNTFSTIVAEAVSGSHVIKIAGYSRIKVLLRNGESLTSIPFSVAGHSWTIRFYPNGDSAESQDYLSFYLILDSANSYDVKVIFSFELLGKNGRSVSSYSFTTDLRTFSYKGSLWGYNKFIHQTVLEESSAHLRDDSFSIRCDIKVFKEIYSQETKGVHSKFVEVPPSNLHQHLGNLLDSMDGSDVVFEVGEERFSAHRCVLAARSSVFKAELLGTMKEKADGAIQVDDMEPGVFKSLLHFIYTDSLDTMAQEDQSRDEASEEEDLVMAQHLLVAADRYNVERLKLICEEKLCESIDSSMVATSLALAEQHNCNGLKEACFEFLASPSNLLEMMASDGYDHLKTSCPAVLKELTTRFLPPETKASEEITIGLYN</sequence>
<dbReference type="PANTHER" id="PTHR26379">
    <property type="entry name" value="BTB/POZ AND MATH DOMAIN-CONTAINING PROTEIN 1"/>
    <property type="match status" value="1"/>
</dbReference>
<organism evidence="6 7">
    <name type="scientific">Oryza sativa subsp. japonica</name>
    <name type="common">Rice</name>
    <dbReference type="NCBI Taxonomy" id="39947"/>
    <lineage>
        <taxon>Eukaryota</taxon>
        <taxon>Viridiplantae</taxon>
        <taxon>Streptophyta</taxon>
        <taxon>Embryophyta</taxon>
        <taxon>Tracheophyta</taxon>
        <taxon>Spermatophyta</taxon>
        <taxon>Magnoliopsida</taxon>
        <taxon>Liliopsida</taxon>
        <taxon>Poales</taxon>
        <taxon>Poaceae</taxon>
        <taxon>BOP clade</taxon>
        <taxon>Oryzoideae</taxon>
        <taxon>Oryzeae</taxon>
        <taxon>Oryzinae</taxon>
        <taxon>Oryza</taxon>
        <taxon>Oryza sativa</taxon>
    </lineage>
</organism>
<dbReference type="InterPro" id="IPR045005">
    <property type="entry name" value="BPM1-6"/>
</dbReference>
<evidence type="ECO:0000313" key="6">
    <source>
        <dbReference type="EMBL" id="BAD16239.1"/>
    </source>
</evidence>
<dbReference type="AlphaFoldDB" id="Q6YYI9"/>
<dbReference type="PANTHER" id="PTHR26379:SF511">
    <property type="entry name" value="OS02G0311150 PROTEIN"/>
    <property type="match status" value="1"/>
</dbReference>
<evidence type="ECO:0000259" key="4">
    <source>
        <dbReference type="PROSITE" id="PS50097"/>
    </source>
</evidence>
<reference evidence="7" key="1">
    <citation type="journal article" date="2005" name="Nature">
        <title>The map-based sequence of the rice genome.</title>
        <authorList>
            <consortium name="International rice genome sequencing project (IRGSP)"/>
            <person name="Matsumoto T."/>
            <person name="Wu J."/>
            <person name="Kanamori H."/>
            <person name="Katayose Y."/>
            <person name="Fujisawa M."/>
            <person name="Namiki N."/>
            <person name="Mizuno H."/>
            <person name="Yamamoto K."/>
            <person name="Antonio B.A."/>
            <person name="Baba T."/>
            <person name="Sakata K."/>
            <person name="Nagamura Y."/>
            <person name="Aoki H."/>
            <person name="Arikawa K."/>
            <person name="Arita K."/>
            <person name="Bito T."/>
            <person name="Chiden Y."/>
            <person name="Fujitsuka N."/>
            <person name="Fukunaka R."/>
            <person name="Hamada M."/>
            <person name="Harada C."/>
            <person name="Hayashi A."/>
            <person name="Hijishita S."/>
            <person name="Honda M."/>
            <person name="Hosokawa S."/>
            <person name="Ichikawa Y."/>
            <person name="Idonuma A."/>
            <person name="Iijima M."/>
            <person name="Ikeda M."/>
            <person name="Ikeno M."/>
            <person name="Ito K."/>
            <person name="Ito S."/>
            <person name="Ito T."/>
            <person name="Ito Y."/>
            <person name="Ito Y."/>
            <person name="Iwabuchi A."/>
            <person name="Kamiya K."/>
            <person name="Karasawa W."/>
            <person name="Kurita K."/>
            <person name="Katagiri S."/>
            <person name="Kikuta A."/>
            <person name="Kobayashi H."/>
            <person name="Kobayashi N."/>
            <person name="Machita K."/>
            <person name="Maehara T."/>
            <person name="Masukawa M."/>
            <person name="Mizubayashi T."/>
            <person name="Mukai Y."/>
            <person name="Nagasaki H."/>
            <person name="Nagata Y."/>
            <person name="Naito S."/>
            <person name="Nakashima M."/>
            <person name="Nakama Y."/>
            <person name="Nakamichi Y."/>
            <person name="Nakamura M."/>
            <person name="Meguro A."/>
            <person name="Negishi M."/>
            <person name="Ohta I."/>
            <person name="Ohta T."/>
            <person name="Okamoto M."/>
            <person name="Ono N."/>
            <person name="Saji S."/>
            <person name="Sakaguchi M."/>
            <person name="Sakai K."/>
            <person name="Shibata M."/>
            <person name="Shimokawa T."/>
            <person name="Song J."/>
            <person name="Takazaki Y."/>
            <person name="Terasawa K."/>
            <person name="Tsugane M."/>
            <person name="Tsuji K."/>
            <person name="Ueda S."/>
            <person name="Waki K."/>
            <person name="Yamagata H."/>
            <person name="Yamamoto M."/>
            <person name="Yamamoto S."/>
            <person name="Yamane H."/>
            <person name="Yoshiki S."/>
            <person name="Yoshihara R."/>
            <person name="Yukawa K."/>
            <person name="Zhong H."/>
            <person name="Yano M."/>
            <person name="Yuan Q."/>
            <person name="Ouyang S."/>
            <person name="Liu J."/>
            <person name="Jones K.M."/>
            <person name="Gansberger K."/>
            <person name="Moffat K."/>
            <person name="Hill J."/>
            <person name="Bera J."/>
            <person name="Fadrosh D."/>
            <person name="Jin S."/>
            <person name="Johri S."/>
            <person name="Kim M."/>
            <person name="Overton L."/>
            <person name="Reardon M."/>
            <person name="Tsitrin T."/>
            <person name="Vuong H."/>
            <person name="Weaver B."/>
            <person name="Ciecko A."/>
            <person name="Tallon L."/>
            <person name="Jackson J."/>
            <person name="Pai G."/>
            <person name="Aken S.V."/>
            <person name="Utterback T."/>
            <person name="Reidmuller S."/>
            <person name="Feldblyum T."/>
            <person name="Hsiao J."/>
            <person name="Zismann V."/>
            <person name="Iobst S."/>
            <person name="de Vazeille A.R."/>
            <person name="Buell C.R."/>
            <person name="Ying K."/>
            <person name="Li Y."/>
            <person name="Lu T."/>
            <person name="Huang Y."/>
            <person name="Zhao Q."/>
            <person name="Feng Q."/>
            <person name="Zhang L."/>
            <person name="Zhu J."/>
            <person name="Weng Q."/>
            <person name="Mu J."/>
            <person name="Lu Y."/>
            <person name="Fan D."/>
            <person name="Liu Y."/>
            <person name="Guan J."/>
            <person name="Zhang Y."/>
            <person name="Yu S."/>
            <person name="Liu X."/>
            <person name="Zhang Y."/>
            <person name="Hong G."/>
            <person name="Han B."/>
            <person name="Choisne N."/>
            <person name="Demange N."/>
            <person name="Orjeda G."/>
            <person name="Samain S."/>
            <person name="Cattolico L."/>
            <person name="Pelletier E."/>
            <person name="Couloux A."/>
            <person name="Segurens B."/>
            <person name="Wincker P."/>
            <person name="D'Hont A."/>
            <person name="Scarpelli C."/>
            <person name="Weissenbach J."/>
            <person name="Salanoubat M."/>
            <person name="Quetier F."/>
            <person name="Yu Y."/>
            <person name="Kim H.R."/>
            <person name="Rambo T."/>
            <person name="Currie J."/>
            <person name="Collura K."/>
            <person name="Luo M."/>
            <person name="Yang T."/>
            <person name="Ammiraju J.S.S."/>
            <person name="Engler F."/>
            <person name="Soderlund C."/>
            <person name="Wing R.A."/>
            <person name="Palmer L.E."/>
            <person name="de la Bastide M."/>
            <person name="Spiegel L."/>
            <person name="Nascimento L."/>
            <person name="Zutavern T."/>
            <person name="O'Shaughnessy A."/>
            <person name="Dike S."/>
            <person name="Dedhia N."/>
            <person name="Preston R."/>
            <person name="Balija V."/>
            <person name="McCombie W.R."/>
            <person name="Chow T."/>
            <person name="Chen H."/>
            <person name="Chung M."/>
            <person name="Chen C."/>
            <person name="Shaw J."/>
            <person name="Wu H."/>
            <person name="Hsiao K."/>
            <person name="Chao Y."/>
            <person name="Chu M."/>
            <person name="Cheng C."/>
            <person name="Hour A."/>
            <person name="Lee P."/>
            <person name="Lin S."/>
            <person name="Lin Y."/>
            <person name="Liou J."/>
            <person name="Liu S."/>
            <person name="Hsing Y."/>
            <person name="Raghuvanshi S."/>
            <person name="Mohanty A."/>
            <person name="Bharti A.K."/>
            <person name="Gaur A."/>
            <person name="Gupta V."/>
            <person name="Kumar D."/>
            <person name="Ravi V."/>
            <person name="Vij S."/>
            <person name="Kapur A."/>
            <person name="Khurana P."/>
            <person name="Khurana P."/>
            <person name="Khurana J.P."/>
            <person name="Tyagi A.K."/>
            <person name="Gaikwad K."/>
            <person name="Singh A."/>
            <person name="Dalal V."/>
            <person name="Srivastava S."/>
            <person name="Dixit A."/>
            <person name="Pal A.K."/>
            <person name="Ghazi I.A."/>
            <person name="Yadav M."/>
            <person name="Pandit A."/>
            <person name="Bhargava A."/>
            <person name="Sureshbabu K."/>
            <person name="Batra K."/>
            <person name="Sharma T.R."/>
            <person name="Mohapatra T."/>
            <person name="Singh N.K."/>
            <person name="Messing J."/>
            <person name="Nelson A.B."/>
            <person name="Fuks G."/>
            <person name="Kavchok S."/>
            <person name="Keizer G."/>
            <person name="Linton E."/>
            <person name="Llaca V."/>
            <person name="Song R."/>
            <person name="Tanyolac B."/>
            <person name="Young S."/>
            <person name="Ho-Il K."/>
            <person name="Hahn J.H."/>
            <person name="Sangsakoo G."/>
            <person name="Vanavichit A."/>
            <person name="de Mattos Luiz.A.T."/>
            <person name="Zimmer P.D."/>
            <person name="Malone G."/>
            <person name="Dellagostin O."/>
            <person name="de Oliveira A.C."/>
            <person name="Bevan M."/>
            <person name="Bancroft I."/>
            <person name="Minx P."/>
            <person name="Cordum H."/>
            <person name="Wilson R."/>
            <person name="Cheng Z."/>
            <person name="Jin W."/>
            <person name="Jiang J."/>
            <person name="Leong S.A."/>
            <person name="Iwama H."/>
            <person name="Gojobori T."/>
            <person name="Itoh T."/>
            <person name="Niimura Y."/>
            <person name="Fujii Y."/>
            <person name="Habara T."/>
            <person name="Sakai H."/>
            <person name="Sato Y."/>
            <person name="Wilson G."/>
            <person name="Kumar K."/>
            <person name="McCouch S."/>
            <person name="Juretic N."/>
            <person name="Hoen D."/>
            <person name="Wright S."/>
            <person name="Bruskiewich R."/>
            <person name="Bureau T."/>
            <person name="Miyao A."/>
            <person name="Hirochika H."/>
            <person name="Nishikawa T."/>
            <person name="Kadowaki K."/>
            <person name="Sugiura M."/>
            <person name="Burr B."/>
            <person name="Sasaki T."/>
        </authorList>
    </citation>
    <scope>NUCLEOTIDE SEQUENCE [LARGE SCALE GENOMIC DNA]</scope>
    <source>
        <strain evidence="7">cv. Nipponbare</strain>
    </source>
</reference>
<dbReference type="InterPro" id="IPR011333">
    <property type="entry name" value="SKP1/BTB/POZ_sf"/>
</dbReference>
<proteinExistence type="inferred from homology"/>
<dbReference type="Pfam" id="PF00651">
    <property type="entry name" value="BTB"/>
    <property type="match status" value="1"/>
</dbReference>
<dbReference type="InterPro" id="IPR002083">
    <property type="entry name" value="MATH/TRAF_dom"/>
</dbReference>
<dbReference type="Gene3D" id="2.60.210.10">
    <property type="entry name" value="Apoptosis, Tumor Necrosis Factor Receptor Associated Protein 2, Chain A"/>
    <property type="match status" value="1"/>
</dbReference>
<dbReference type="GO" id="GO:0016567">
    <property type="term" value="P:protein ubiquitination"/>
    <property type="evidence" value="ECO:0007669"/>
    <property type="project" value="InterPro"/>
</dbReference>
<dbReference type="CDD" id="cd18280">
    <property type="entry name" value="BTB_POZ_BPM_plant"/>
    <property type="match status" value="1"/>
</dbReference>